<gene>
    <name evidence="1" type="ORF">KP509_19G079400</name>
</gene>
<sequence>MMFFCRTKPLRPLLSHVYCVKSSLVEGLSSIEIPISSCYRACAQASFPCSLVVVAKFHQTPYLRLLLRLGSTYPLYSCIFLLISCCCGNAACGHDRLSNSTPSFLGFPLVLVLLKKI</sequence>
<comment type="caution">
    <text evidence="1">The sequence shown here is derived from an EMBL/GenBank/DDBJ whole genome shotgun (WGS) entry which is preliminary data.</text>
</comment>
<evidence type="ECO:0000313" key="2">
    <source>
        <dbReference type="Proteomes" id="UP000825935"/>
    </source>
</evidence>
<dbReference type="EMBL" id="CM035424">
    <property type="protein sequence ID" value="KAH7353118.1"/>
    <property type="molecule type" value="Genomic_DNA"/>
</dbReference>
<protein>
    <submittedName>
        <fullName evidence="1">Uncharacterized protein</fullName>
    </submittedName>
</protein>
<dbReference type="Proteomes" id="UP000825935">
    <property type="component" value="Chromosome 19"/>
</dbReference>
<accession>A0A8T2SR78</accession>
<dbReference type="AlphaFoldDB" id="A0A8T2SR78"/>
<evidence type="ECO:0000313" key="1">
    <source>
        <dbReference type="EMBL" id="KAH7353118.1"/>
    </source>
</evidence>
<proteinExistence type="predicted"/>
<name>A0A8T2SR78_CERRI</name>
<keyword evidence="2" id="KW-1185">Reference proteome</keyword>
<organism evidence="1 2">
    <name type="scientific">Ceratopteris richardii</name>
    <name type="common">Triangle waterfern</name>
    <dbReference type="NCBI Taxonomy" id="49495"/>
    <lineage>
        <taxon>Eukaryota</taxon>
        <taxon>Viridiplantae</taxon>
        <taxon>Streptophyta</taxon>
        <taxon>Embryophyta</taxon>
        <taxon>Tracheophyta</taxon>
        <taxon>Polypodiopsida</taxon>
        <taxon>Polypodiidae</taxon>
        <taxon>Polypodiales</taxon>
        <taxon>Pteridineae</taxon>
        <taxon>Pteridaceae</taxon>
        <taxon>Parkerioideae</taxon>
        <taxon>Ceratopteris</taxon>
    </lineage>
</organism>
<reference evidence="1" key="1">
    <citation type="submission" date="2021-08" db="EMBL/GenBank/DDBJ databases">
        <title>WGS assembly of Ceratopteris richardii.</title>
        <authorList>
            <person name="Marchant D.B."/>
            <person name="Chen G."/>
            <person name="Jenkins J."/>
            <person name="Shu S."/>
            <person name="Leebens-Mack J."/>
            <person name="Grimwood J."/>
            <person name="Schmutz J."/>
            <person name="Soltis P."/>
            <person name="Soltis D."/>
            <person name="Chen Z.-H."/>
        </authorList>
    </citation>
    <scope>NUCLEOTIDE SEQUENCE</scope>
    <source>
        <strain evidence="1">Whitten #5841</strain>
        <tissue evidence="1">Leaf</tissue>
    </source>
</reference>